<keyword evidence="2" id="KW-0274">FAD</keyword>
<feature type="domain" description="FAD/NAD(P)-binding" evidence="6">
    <location>
        <begin position="2"/>
        <end position="279"/>
    </location>
</feature>
<protein>
    <recommendedName>
        <fullName evidence="6">FAD/NAD(P)-binding domain-containing protein</fullName>
    </recommendedName>
</protein>
<dbReference type="EMBL" id="MHOD01000012">
    <property type="protein sequence ID" value="OGZ58239.1"/>
    <property type="molecule type" value="Genomic_DNA"/>
</dbReference>
<keyword evidence="1" id="KW-0285">Flavoprotein</keyword>
<proteinExistence type="predicted"/>
<evidence type="ECO:0000256" key="4">
    <source>
        <dbReference type="ARBA" id="ARBA00023157"/>
    </source>
</evidence>
<dbReference type="PRINTS" id="PR00368">
    <property type="entry name" value="FADPNR"/>
</dbReference>
<dbReference type="Proteomes" id="UP000177932">
    <property type="component" value="Unassembled WGS sequence"/>
</dbReference>
<evidence type="ECO:0000256" key="2">
    <source>
        <dbReference type="ARBA" id="ARBA00022827"/>
    </source>
</evidence>
<dbReference type="Pfam" id="PF07992">
    <property type="entry name" value="Pyr_redox_2"/>
    <property type="match status" value="1"/>
</dbReference>
<dbReference type="PRINTS" id="PR00469">
    <property type="entry name" value="PNDRDTASEII"/>
</dbReference>
<dbReference type="GO" id="GO:0016668">
    <property type="term" value="F:oxidoreductase activity, acting on a sulfur group of donors, NAD(P) as acceptor"/>
    <property type="evidence" value="ECO:0007669"/>
    <property type="project" value="UniProtKB-ARBA"/>
</dbReference>
<gene>
    <name evidence="7" type="ORF">A2827_02290</name>
</gene>
<organism evidence="7 8">
    <name type="scientific">Candidatus Spechtbacteria bacterium RIFCSPHIGHO2_01_FULL_43_30</name>
    <dbReference type="NCBI Taxonomy" id="1802158"/>
    <lineage>
        <taxon>Bacteria</taxon>
        <taxon>Candidatus Spechtiibacteriota</taxon>
    </lineage>
</organism>
<evidence type="ECO:0000313" key="8">
    <source>
        <dbReference type="Proteomes" id="UP000177932"/>
    </source>
</evidence>
<dbReference type="STRING" id="1802158.A2827_02290"/>
<sequence>MYDLVIIGGGPASAACAVYAARKKLKAVLITDEWGGQSTVSAGIENWIGTKNIPGFEFAKTLEEHVRAQNGIEIITGDKVLKVDGKNNGFTVSTESGTDYESKTVFVGSGASRRKLGVLGEKEYDGKGVAYCSTCDAPVFKDKAVAVVGGGNAGLEAAMDLVPYAKTIKLLEYSDKLKGDPATQDKVRESGKVEIIFNAETLEIAGDKFVRELKYKDRASGEGKKLDVEGVFIEIGSIPNSEMVKGLIETDKYGEIIVDHKNSRTSRLGIWAGGDVTDDPFKQNNISAGDGVKAALDIYNYLIIGDKR</sequence>
<evidence type="ECO:0000256" key="5">
    <source>
        <dbReference type="ARBA" id="ARBA00023284"/>
    </source>
</evidence>
<dbReference type="PROSITE" id="PS00573">
    <property type="entry name" value="PYRIDINE_REDOX_2"/>
    <property type="match status" value="1"/>
</dbReference>
<keyword evidence="3" id="KW-0560">Oxidoreductase</keyword>
<evidence type="ECO:0000313" key="7">
    <source>
        <dbReference type="EMBL" id="OGZ58239.1"/>
    </source>
</evidence>
<dbReference type="SUPFAM" id="SSF51905">
    <property type="entry name" value="FAD/NAD(P)-binding domain"/>
    <property type="match status" value="1"/>
</dbReference>
<reference evidence="7 8" key="1">
    <citation type="journal article" date="2016" name="Nat. Commun.">
        <title>Thousands of microbial genomes shed light on interconnected biogeochemical processes in an aquifer system.</title>
        <authorList>
            <person name="Anantharaman K."/>
            <person name="Brown C.T."/>
            <person name="Hug L.A."/>
            <person name="Sharon I."/>
            <person name="Castelle C.J."/>
            <person name="Probst A.J."/>
            <person name="Thomas B.C."/>
            <person name="Singh A."/>
            <person name="Wilkins M.J."/>
            <person name="Karaoz U."/>
            <person name="Brodie E.L."/>
            <person name="Williams K.H."/>
            <person name="Hubbard S.S."/>
            <person name="Banfield J.F."/>
        </authorList>
    </citation>
    <scope>NUCLEOTIDE SEQUENCE [LARGE SCALE GENOMIC DNA]</scope>
</reference>
<keyword evidence="4" id="KW-1015">Disulfide bond</keyword>
<accession>A0A1G2H7B2</accession>
<dbReference type="AlphaFoldDB" id="A0A1G2H7B2"/>
<keyword evidence="5" id="KW-0676">Redox-active center</keyword>
<dbReference type="InterPro" id="IPR023753">
    <property type="entry name" value="FAD/NAD-binding_dom"/>
</dbReference>
<dbReference type="InterPro" id="IPR036188">
    <property type="entry name" value="FAD/NAD-bd_sf"/>
</dbReference>
<evidence type="ECO:0000256" key="1">
    <source>
        <dbReference type="ARBA" id="ARBA00022630"/>
    </source>
</evidence>
<comment type="caution">
    <text evidence="7">The sequence shown here is derived from an EMBL/GenBank/DDBJ whole genome shotgun (WGS) entry which is preliminary data.</text>
</comment>
<name>A0A1G2H7B2_9BACT</name>
<evidence type="ECO:0000259" key="6">
    <source>
        <dbReference type="Pfam" id="PF07992"/>
    </source>
</evidence>
<evidence type="ECO:0000256" key="3">
    <source>
        <dbReference type="ARBA" id="ARBA00023002"/>
    </source>
</evidence>
<dbReference type="InterPro" id="IPR050097">
    <property type="entry name" value="Ferredoxin-NADP_redctase_2"/>
</dbReference>
<dbReference type="InterPro" id="IPR008255">
    <property type="entry name" value="Pyr_nucl-diS_OxRdtase_2_AS"/>
</dbReference>
<dbReference type="PANTHER" id="PTHR48105">
    <property type="entry name" value="THIOREDOXIN REDUCTASE 1-RELATED-RELATED"/>
    <property type="match status" value="1"/>
</dbReference>
<dbReference type="Gene3D" id="3.50.50.60">
    <property type="entry name" value="FAD/NAD(P)-binding domain"/>
    <property type="match status" value="2"/>
</dbReference>